<comment type="caution">
    <text evidence="2">The sequence shown here is derived from an EMBL/GenBank/DDBJ whole genome shotgun (WGS) entry which is preliminary data.</text>
</comment>
<sequence>MGAASSEQDVIADVERIDIQDRDQDLITDEIKEDSSDFLAASLKNGGAAVEKSRIDNNSDTKEFFDAADSSESYSPDNTNNKTMDDCDQKIESASTTNQDKDLNADVQVSNTDVLNSVEESGNPRISKTIQTEQRQYSEEEIDTETPKEIETCQQQSKTSEKTNKENNTLANVEIHSGDAQGNYKECEDPTEFNAGNSCLPSIKDEVQIESTASSELMQLATKLGL</sequence>
<feature type="compositionally biased region" description="Polar residues" evidence="1">
    <location>
        <begin position="70"/>
        <end position="82"/>
    </location>
</feature>
<dbReference type="EMBL" id="UYJE01002624">
    <property type="protein sequence ID" value="VDI12396.1"/>
    <property type="molecule type" value="Genomic_DNA"/>
</dbReference>
<protein>
    <submittedName>
        <fullName evidence="2">Uncharacterized protein</fullName>
    </submittedName>
</protein>
<evidence type="ECO:0000313" key="3">
    <source>
        <dbReference type="Proteomes" id="UP000596742"/>
    </source>
</evidence>
<organism evidence="2 3">
    <name type="scientific">Mytilus galloprovincialis</name>
    <name type="common">Mediterranean mussel</name>
    <dbReference type="NCBI Taxonomy" id="29158"/>
    <lineage>
        <taxon>Eukaryota</taxon>
        <taxon>Metazoa</taxon>
        <taxon>Spiralia</taxon>
        <taxon>Lophotrochozoa</taxon>
        <taxon>Mollusca</taxon>
        <taxon>Bivalvia</taxon>
        <taxon>Autobranchia</taxon>
        <taxon>Pteriomorphia</taxon>
        <taxon>Mytilida</taxon>
        <taxon>Mytiloidea</taxon>
        <taxon>Mytilidae</taxon>
        <taxon>Mytilinae</taxon>
        <taxon>Mytilus</taxon>
    </lineage>
</organism>
<dbReference type="Proteomes" id="UP000596742">
    <property type="component" value="Unassembled WGS sequence"/>
</dbReference>
<accession>A0A8B6D217</accession>
<reference evidence="2" key="1">
    <citation type="submission" date="2018-11" db="EMBL/GenBank/DDBJ databases">
        <authorList>
            <person name="Alioto T."/>
            <person name="Alioto T."/>
        </authorList>
    </citation>
    <scope>NUCLEOTIDE SEQUENCE</scope>
</reference>
<name>A0A8B6D217_MYTGA</name>
<proteinExistence type="predicted"/>
<keyword evidence="3" id="KW-1185">Reference proteome</keyword>
<gene>
    <name evidence="2" type="ORF">MGAL_10B041145</name>
</gene>
<feature type="region of interest" description="Disordered" evidence="1">
    <location>
        <begin position="44"/>
        <end position="86"/>
    </location>
</feature>
<feature type="compositionally biased region" description="Basic and acidic residues" evidence="1">
    <location>
        <begin position="51"/>
        <end position="65"/>
    </location>
</feature>
<dbReference type="AlphaFoldDB" id="A0A8B6D217"/>
<evidence type="ECO:0000256" key="1">
    <source>
        <dbReference type="SAM" id="MobiDB-lite"/>
    </source>
</evidence>
<evidence type="ECO:0000313" key="2">
    <source>
        <dbReference type="EMBL" id="VDI12396.1"/>
    </source>
</evidence>